<protein>
    <submittedName>
        <fullName evidence="2">Uncharacterized protein</fullName>
    </submittedName>
</protein>
<name>A0A9P0ZAX8_CUSEU</name>
<sequence length="113" mass="11812">MFVTKADFFLFKYNYGLSTAPTAPPSTAFEVTSPPASSSAPPSSDPPIITESSITDLSSPGGGELSHLAAGGKTVHRRVKLLKGDVEVPGEPPVNQMLGEKFTSLIERIAPLG</sequence>
<evidence type="ECO:0000313" key="2">
    <source>
        <dbReference type="EMBL" id="CAH9092768.1"/>
    </source>
</evidence>
<feature type="region of interest" description="Disordered" evidence="1">
    <location>
        <begin position="24"/>
        <end position="71"/>
    </location>
</feature>
<evidence type="ECO:0000313" key="3">
    <source>
        <dbReference type="Proteomes" id="UP001152484"/>
    </source>
</evidence>
<comment type="caution">
    <text evidence="2">The sequence shown here is derived from an EMBL/GenBank/DDBJ whole genome shotgun (WGS) entry which is preliminary data.</text>
</comment>
<feature type="compositionally biased region" description="Low complexity" evidence="1">
    <location>
        <begin position="33"/>
        <end position="42"/>
    </location>
</feature>
<dbReference type="EMBL" id="CAMAPE010000029">
    <property type="protein sequence ID" value="CAH9092768.1"/>
    <property type="molecule type" value="Genomic_DNA"/>
</dbReference>
<organism evidence="2 3">
    <name type="scientific">Cuscuta europaea</name>
    <name type="common">European dodder</name>
    <dbReference type="NCBI Taxonomy" id="41803"/>
    <lineage>
        <taxon>Eukaryota</taxon>
        <taxon>Viridiplantae</taxon>
        <taxon>Streptophyta</taxon>
        <taxon>Embryophyta</taxon>
        <taxon>Tracheophyta</taxon>
        <taxon>Spermatophyta</taxon>
        <taxon>Magnoliopsida</taxon>
        <taxon>eudicotyledons</taxon>
        <taxon>Gunneridae</taxon>
        <taxon>Pentapetalae</taxon>
        <taxon>asterids</taxon>
        <taxon>lamiids</taxon>
        <taxon>Solanales</taxon>
        <taxon>Convolvulaceae</taxon>
        <taxon>Cuscuteae</taxon>
        <taxon>Cuscuta</taxon>
        <taxon>Cuscuta subgen. Cuscuta</taxon>
    </lineage>
</organism>
<keyword evidence="3" id="KW-1185">Reference proteome</keyword>
<evidence type="ECO:0000256" key="1">
    <source>
        <dbReference type="SAM" id="MobiDB-lite"/>
    </source>
</evidence>
<accession>A0A9P0ZAX8</accession>
<dbReference type="Proteomes" id="UP001152484">
    <property type="component" value="Unassembled WGS sequence"/>
</dbReference>
<proteinExistence type="predicted"/>
<dbReference type="AlphaFoldDB" id="A0A9P0ZAX8"/>
<gene>
    <name evidence="2" type="ORF">CEURO_LOCUS12093</name>
</gene>
<reference evidence="2" key="1">
    <citation type="submission" date="2022-07" db="EMBL/GenBank/DDBJ databases">
        <authorList>
            <person name="Macas J."/>
            <person name="Novak P."/>
            <person name="Neumann P."/>
        </authorList>
    </citation>
    <scope>NUCLEOTIDE SEQUENCE</scope>
</reference>